<dbReference type="Pfam" id="PF26087">
    <property type="entry name" value="DUF8032"/>
    <property type="match status" value="2"/>
</dbReference>
<feature type="domain" description="DUF8032" evidence="2">
    <location>
        <begin position="170"/>
        <end position="263"/>
    </location>
</feature>
<evidence type="ECO:0000313" key="3">
    <source>
        <dbReference type="EMBL" id="CDH51616.1"/>
    </source>
</evidence>
<dbReference type="InterPro" id="IPR058345">
    <property type="entry name" value="DUF8032"/>
</dbReference>
<feature type="region of interest" description="Disordered" evidence="1">
    <location>
        <begin position="124"/>
        <end position="156"/>
    </location>
</feature>
<feature type="region of interest" description="Disordered" evidence="1">
    <location>
        <begin position="430"/>
        <end position="461"/>
    </location>
</feature>
<keyword evidence="4" id="KW-1185">Reference proteome</keyword>
<feature type="region of interest" description="Disordered" evidence="1">
    <location>
        <begin position="473"/>
        <end position="496"/>
    </location>
</feature>
<evidence type="ECO:0000256" key="1">
    <source>
        <dbReference type="SAM" id="MobiDB-lite"/>
    </source>
</evidence>
<name>A0A068RRP9_9FUNG</name>
<dbReference type="AlphaFoldDB" id="A0A068RRP9"/>
<dbReference type="STRING" id="1263082.A0A068RRP9"/>
<keyword evidence="3" id="KW-0687">Ribonucleoprotein</keyword>
<dbReference type="OrthoDB" id="5599902at2759"/>
<feature type="compositionally biased region" description="Low complexity" evidence="1">
    <location>
        <begin position="475"/>
        <end position="486"/>
    </location>
</feature>
<feature type="compositionally biased region" description="Low complexity" evidence="1">
    <location>
        <begin position="88"/>
        <end position="101"/>
    </location>
</feature>
<feature type="region of interest" description="Disordered" evidence="1">
    <location>
        <begin position="51"/>
        <end position="101"/>
    </location>
</feature>
<evidence type="ECO:0000313" key="4">
    <source>
        <dbReference type="Proteomes" id="UP000027586"/>
    </source>
</evidence>
<feature type="compositionally biased region" description="Low complexity" evidence="1">
    <location>
        <begin position="443"/>
        <end position="457"/>
    </location>
</feature>
<dbReference type="VEuPathDB" id="FungiDB:LCOR_03197.1"/>
<organism evidence="3 4">
    <name type="scientific">Lichtheimia corymbifera JMRC:FSU:9682</name>
    <dbReference type="NCBI Taxonomy" id="1263082"/>
    <lineage>
        <taxon>Eukaryota</taxon>
        <taxon>Fungi</taxon>
        <taxon>Fungi incertae sedis</taxon>
        <taxon>Mucoromycota</taxon>
        <taxon>Mucoromycotina</taxon>
        <taxon>Mucoromycetes</taxon>
        <taxon>Mucorales</taxon>
        <taxon>Lichtheimiaceae</taxon>
        <taxon>Lichtheimia</taxon>
    </lineage>
</organism>
<feature type="domain" description="DUF8032" evidence="2">
    <location>
        <begin position="343"/>
        <end position="425"/>
    </location>
</feature>
<feature type="compositionally biased region" description="Low complexity" evidence="1">
    <location>
        <begin position="124"/>
        <end position="133"/>
    </location>
</feature>
<proteinExistence type="predicted"/>
<evidence type="ECO:0000259" key="2">
    <source>
        <dbReference type="Pfam" id="PF26087"/>
    </source>
</evidence>
<keyword evidence="3" id="KW-0689">Ribosomal protein</keyword>
<comment type="caution">
    <text evidence="3">The sequence shown here is derived from an EMBL/GenBank/DDBJ whole genome shotgun (WGS) entry which is preliminary data.</text>
</comment>
<dbReference type="GO" id="GO:0005840">
    <property type="term" value="C:ribosome"/>
    <property type="evidence" value="ECO:0007669"/>
    <property type="project" value="UniProtKB-KW"/>
</dbReference>
<accession>A0A068RRP9</accession>
<gene>
    <name evidence="3" type="ORF">LCOR_03197.1</name>
</gene>
<dbReference type="Proteomes" id="UP000027586">
    <property type="component" value="Unassembled WGS sequence"/>
</dbReference>
<dbReference type="EMBL" id="CBTN010000010">
    <property type="protein sequence ID" value="CDH51616.1"/>
    <property type="molecule type" value="Genomic_DNA"/>
</dbReference>
<sequence>MPASTDNASARMLLKDLFKTSTSAAESFLGQLTPEQIHLIEDTINRIKRRKVDKQDDVTTAALPTPAPSPGPSSPSNSDISDRDQHGAMTTSTTTTAAAATPSNAATAIASALTSAMACAALANSNSNNSNANGNVKAEGEKMPTIAPSTNDNHHGGQHDLVAEMRDGVEWVSFVYSHNRTLRRYNIRTDIQTVSLDAIDIKFKEENCVYPRANLPREQYQGNRWNYETECNVLGWKLAWLNSNEISGKRGLIQRAVDSYRNRYPSMRSRRVARQEKLMNGTLRKRKHREDNDHHHPATTTTPSLAAAAAAAVSAATQPSTTSSTLSAAIVKPANQPKTIVLDENGTRIRIKVNVESVNMDEIPAEFRKSNCVFPRAINMYAGARWLEESLCNELGWRLAWLNQRQLAGKKSLLQRALDVFRKRFMPSLQPRKQSARVTPPMSLSIDTNPSSSSNNSKPMPLTAAALSAQNAWYEQQEQQQTTTTESVAKGSPAPSCASGTTITLDFGDCFSLADDDDDEQQQQGGAENDCCDKQLCSCGDELSTIMSSSTACTPSPTSNIFGFPPEVDLYDSFTLPPATDMSHFMDIDSKPPTSNIASNTTLTTSLKLPDTILASPSLPSSAVDQQDLVVKMEQDDMILLPSLSTDECQVDAERFFFDLF</sequence>
<dbReference type="PANTHER" id="PTHR22949">
    <property type="entry name" value="WHITE COLLAR 2 PROTEIN WC2"/>
    <property type="match status" value="1"/>
</dbReference>
<feature type="region of interest" description="Disordered" evidence="1">
    <location>
        <begin position="276"/>
        <end position="303"/>
    </location>
</feature>
<dbReference type="PANTHER" id="PTHR22949:SF0">
    <property type="entry name" value="RE27538P"/>
    <property type="match status" value="1"/>
</dbReference>
<protein>
    <submittedName>
        <fullName evidence="3">Ribosomal protein l24e</fullName>
    </submittedName>
</protein>
<reference evidence="3" key="1">
    <citation type="submission" date="2013-08" db="EMBL/GenBank/DDBJ databases">
        <title>Gene expansion shapes genome architecture in the human pathogen Lichtheimia corymbifera: an evolutionary genomics analysis in the ancient terrestrial Mucorales (Mucoromycotina).</title>
        <authorList>
            <person name="Schwartze V.U."/>
            <person name="Winter S."/>
            <person name="Shelest E."/>
            <person name="Marcet-Houben M."/>
            <person name="Horn F."/>
            <person name="Wehner S."/>
            <person name="Hoffmann K."/>
            <person name="Riege K."/>
            <person name="Sammeth M."/>
            <person name="Nowrousian M."/>
            <person name="Valiante V."/>
            <person name="Linde J."/>
            <person name="Jacobsen I.D."/>
            <person name="Marz M."/>
            <person name="Brakhage A.A."/>
            <person name="Gabaldon T."/>
            <person name="Bocker S."/>
            <person name="Voigt K."/>
        </authorList>
    </citation>
    <scope>NUCLEOTIDE SEQUENCE [LARGE SCALE GENOMIC DNA]</scope>
    <source>
        <strain evidence="3">FSU 9682</strain>
    </source>
</reference>